<keyword evidence="1" id="KW-0547">Nucleotide-binding</keyword>
<dbReference type="PANTHER" id="PTHR43272">
    <property type="entry name" value="LONG-CHAIN-FATTY-ACID--COA LIGASE"/>
    <property type="match status" value="1"/>
</dbReference>
<dbReference type="GO" id="GO:0042760">
    <property type="term" value="P:very long-chain fatty acid catabolic process"/>
    <property type="evidence" value="ECO:0007669"/>
    <property type="project" value="EnsemblFungi"/>
</dbReference>
<evidence type="ECO:0000256" key="1">
    <source>
        <dbReference type="ARBA" id="ARBA00022741"/>
    </source>
</evidence>
<dbReference type="GO" id="GO:0006635">
    <property type="term" value="P:fatty acid beta-oxidation"/>
    <property type="evidence" value="ECO:0007669"/>
    <property type="project" value="EnsemblFungi"/>
</dbReference>
<dbReference type="InterPro" id="IPR042099">
    <property type="entry name" value="ANL_N_sf"/>
</dbReference>
<dbReference type="EMBL" id="KV454011">
    <property type="protein sequence ID" value="ODV97829.1"/>
    <property type="molecule type" value="Genomic_DNA"/>
</dbReference>
<evidence type="ECO:0000313" key="5">
    <source>
        <dbReference type="Proteomes" id="UP000094236"/>
    </source>
</evidence>
<keyword evidence="2" id="KW-0067">ATP-binding</keyword>
<dbReference type="InterPro" id="IPR000873">
    <property type="entry name" value="AMP-dep_synth/lig_dom"/>
</dbReference>
<dbReference type="PROSITE" id="PS00455">
    <property type="entry name" value="AMP_BINDING"/>
    <property type="match status" value="1"/>
</dbReference>
<name>A0A1E4U1G8_PACTA</name>
<protein>
    <recommendedName>
        <fullName evidence="3">AMP-dependent synthetase/ligase domain-containing protein</fullName>
    </recommendedName>
</protein>
<dbReference type="GO" id="GO:0015916">
    <property type="term" value="P:fatty-acyl-CoA transport"/>
    <property type="evidence" value="ECO:0007669"/>
    <property type="project" value="EnsemblFungi"/>
</dbReference>
<gene>
    <name evidence="4" type="ORF">PACTADRAFT_52872</name>
</gene>
<dbReference type="Gene3D" id="3.40.50.12780">
    <property type="entry name" value="N-terminal domain of ligase-like"/>
    <property type="match status" value="1"/>
</dbReference>
<dbReference type="GO" id="GO:0031957">
    <property type="term" value="F:very long-chain fatty acid-CoA ligase activity"/>
    <property type="evidence" value="ECO:0007669"/>
    <property type="project" value="EnsemblFungi"/>
</dbReference>
<dbReference type="AlphaFoldDB" id="A0A1E4U1G8"/>
<dbReference type="STRING" id="669874.A0A1E4U1G8"/>
<dbReference type="SUPFAM" id="SSF56801">
    <property type="entry name" value="Acetyl-CoA synthetase-like"/>
    <property type="match status" value="1"/>
</dbReference>
<dbReference type="Proteomes" id="UP000094236">
    <property type="component" value="Unassembled WGS sequence"/>
</dbReference>
<dbReference type="Pfam" id="PF00501">
    <property type="entry name" value="AMP-binding"/>
    <property type="match status" value="1"/>
</dbReference>
<feature type="domain" description="AMP-dependent synthetase/ligase" evidence="3">
    <location>
        <begin position="55"/>
        <end position="471"/>
    </location>
</feature>
<dbReference type="GO" id="GO:0005777">
    <property type="term" value="C:peroxisome"/>
    <property type="evidence" value="ECO:0007669"/>
    <property type="project" value="EnsemblFungi"/>
</dbReference>
<proteinExistence type="predicted"/>
<accession>A0A1E4U1G8</accession>
<dbReference type="OrthoDB" id="1700726at2759"/>
<dbReference type="GO" id="GO:0005524">
    <property type="term" value="F:ATP binding"/>
    <property type="evidence" value="ECO:0007669"/>
    <property type="project" value="UniProtKB-KW"/>
</dbReference>
<evidence type="ECO:0000313" key="4">
    <source>
        <dbReference type="EMBL" id="ODV97829.1"/>
    </source>
</evidence>
<evidence type="ECO:0000256" key="2">
    <source>
        <dbReference type="ARBA" id="ARBA00022840"/>
    </source>
</evidence>
<dbReference type="PANTHER" id="PTHR43272:SF33">
    <property type="entry name" value="AMP-BINDING DOMAIN-CONTAINING PROTEIN-RELATED"/>
    <property type="match status" value="1"/>
</dbReference>
<dbReference type="GO" id="GO:0005783">
    <property type="term" value="C:endoplasmic reticulum"/>
    <property type="evidence" value="ECO:0007669"/>
    <property type="project" value="TreeGrafter"/>
</dbReference>
<reference evidence="5" key="1">
    <citation type="submission" date="2016-05" db="EMBL/GenBank/DDBJ databases">
        <title>Comparative genomics of biotechnologically important yeasts.</title>
        <authorList>
            <consortium name="DOE Joint Genome Institute"/>
            <person name="Riley R."/>
            <person name="Haridas S."/>
            <person name="Wolfe K.H."/>
            <person name="Lopes M.R."/>
            <person name="Hittinger C.T."/>
            <person name="Goker M."/>
            <person name="Salamov A."/>
            <person name="Wisecaver J."/>
            <person name="Long T.M."/>
            <person name="Aerts A.L."/>
            <person name="Barry K."/>
            <person name="Choi C."/>
            <person name="Clum A."/>
            <person name="Coughlan A.Y."/>
            <person name="Deshpande S."/>
            <person name="Douglass A.P."/>
            <person name="Hanson S.J."/>
            <person name="Klenk H.-P."/>
            <person name="Labutti K."/>
            <person name="Lapidus A."/>
            <person name="Lindquist E."/>
            <person name="Lipzen A."/>
            <person name="Meier-Kolthoff J.P."/>
            <person name="Ohm R.A."/>
            <person name="Otillar R.P."/>
            <person name="Pangilinan J."/>
            <person name="Peng Y."/>
            <person name="Rokas A."/>
            <person name="Rosa C.A."/>
            <person name="Scheuner C."/>
            <person name="Sibirny A.A."/>
            <person name="Slot J.C."/>
            <person name="Stielow J.B."/>
            <person name="Sun H."/>
            <person name="Kurtzman C.P."/>
            <person name="Blackwell M."/>
            <person name="Grigoriev I.V."/>
            <person name="Jeffries T.W."/>
        </authorList>
    </citation>
    <scope>NUCLEOTIDE SEQUENCE [LARGE SCALE GENOMIC DNA]</scope>
    <source>
        <strain evidence="5">NRRL Y-2460</strain>
    </source>
</reference>
<dbReference type="InterPro" id="IPR020845">
    <property type="entry name" value="AMP-binding_CS"/>
</dbReference>
<dbReference type="GO" id="GO:0016020">
    <property type="term" value="C:membrane"/>
    <property type="evidence" value="ECO:0007669"/>
    <property type="project" value="TreeGrafter"/>
</dbReference>
<evidence type="ECO:0000259" key="3">
    <source>
        <dbReference type="Pfam" id="PF00501"/>
    </source>
</evidence>
<dbReference type="GO" id="GO:0031956">
    <property type="term" value="F:medium-chain fatty acid-CoA ligase activity"/>
    <property type="evidence" value="ECO:0007669"/>
    <property type="project" value="EnsemblFungi"/>
</dbReference>
<dbReference type="GO" id="GO:0004467">
    <property type="term" value="F:long-chain fatty acid-CoA ligase activity"/>
    <property type="evidence" value="ECO:0007669"/>
    <property type="project" value="EnsemblFungi"/>
</dbReference>
<organism evidence="4 5">
    <name type="scientific">Pachysolen tannophilus NRRL Y-2460</name>
    <dbReference type="NCBI Taxonomy" id="669874"/>
    <lineage>
        <taxon>Eukaryota</taxon>
        <taxon>Fungi</taxon>
        <taxon>Dikarya</taxon>
        <taxon>Ascomycota</taxon>
        <taxon>Saccharomycotina</taxon>
        <taxon>Pichiomycetes</taxon>
        <taxon>Pachysolenaceae</taxon>
        <taxon>Pachysolen</taxon>
    </lineage>
</organism>
<sequence>MNGGKNQVCSTILPQVKTFFEFLDRAMEFYGNKDCLGFRKFNEDTGKFDNFFTFQSYKTVFKRKKDIGSGLCKVLNNVQDKFILTLYSPNRAEWILTDLACHSYDIPTTALYDTLGQNASVHILQITKSPIVVCPKDKLLKISTLKKKHPQELKNLSIVVSMDDLKPKEIGNFQEIFNNLGMKLFDLKTVEKLGEETPIPYIPPSPDGLYSICFTSGTTGAPKGAELTHKGLMAGMTFYLSKLEKPKSHLKNGALYSLCFLPLAHIFEKMGSYYCLASGIAIGFPHDNSPLKLLENLRILKPNLLVAVPRLYTKFELALKQYISQNDQLARFVERKLLASKQNQQLLAAEDNLDLYITAELRRLLGFDNMDLLVTGSAPISPQTVFFLKTVLNTNIVQGYGCTETFAGLCLSSKTEPAPFSCGYPGCTVQFRLKDVEEMGYRSSNDDNFEELDEPRGELLIRGSQVFENYFKNKLATKEAIDEKNWYHTGDIAKIDKDGKIHIIDRVKNFFKLAQGEFITPERIENVYLSSCPMLSQMFIHGDSKHDYLVSIIGVEHPFLHKILKHETPIDLNSINKDKKIKKFIVEELNKHVGDKGLHSFEKIHNTYIAHEPLKLENNVITPTLKIRRNIAKKFFAQILQGLYSEGSLIKDGSSNKL</sequence>
<dbReference type="GO" id="GO:0015910">
    <property type="term" value="P:long-chain fatty acid import into peroxisome"/>
    <property type="evidence" value="ECO:0007669"/>
    <property type="project" value="EnsemblFungi"/>
</dbReference>
<keyword evidence="5" id="KW-1185">Reference proteome</keyword>